<proteinExistence type="predicted"/>
<evidence type="ECO:0008006" key="3">
    <source>
        <dbReference type="Google" id="ProtNLM"/>
    </source>
</evidence>
<reference evidence="1 2" key="1">
    <citation type="submission" date="2020-08" db="EMBL/GenBank/DDBJ databases">
        <title>Genomic Encyclopedia of Type Strains, Phase IV (KMG-IV): sequencing the most valuable type-strain genomes for metagenomic binning, comparative biology and taxonomic classification.</title>
        <authorList>
            <person name="Goeker M."/>
        </authorList>
    </citation>
    <scope>NUCLEOTIDE SEQUENCE [LARGE SCALE GENOMIC DNA]</scope>
    <source>
        <strain evidence="1 2">DSM 2163</strain>
    </source>
</reference>
<dbReference type="AlphaFoldDB" id="A0A840ZHK9"/>
<keyword evidence="2" id="KW-1185">Reference proteome</keyword>
<comment type="caution">
    <text evidence="1">The sequence shown here is derived from an EMBL/GenBank/DDBJ whole genome shotgun (WGS) entry which is preliminary data.</text>
</comment>
<dbReference type="Proteomes" id="UP000583454">
    <property type="component" value="Unassembled WGS sequence"/>
</dbReference>
<accession>A0A840ZHK9</accession>
<evidence type="ECO:0000313" key="2">
    <source>
        <dbReference type="Proteomes" id="UP000583454"/>
    </source>
</evidence>
<dbReference type="EMBL" id="JACHOP010000007">
    <property type="protein sequence ID" value="MBB5757502.1"/>
    <property type="molecule type" value="Genomic_DNA"/>
</dbReference>
<name>A0A840ZHK9_9HYPH</name>
<sequence length="42" mass="4659">MSLIGRLVTKILGTEDRHVVRDDRNAGSSSPIGRLVTKILRK</sequence>
<gene>
    <name evidence="1" type="ORF">HNR00_002215</name>
</gene>
<protein>
    <recommendedName>
        <fullName evidence="3">TFIIS helical bundle-like domain containing protein</fullName>
    </recommendedName>
</protein>
<organism evidence="1 2">
    <name type="scientific">Methylorubrum rhodinum</name>
    <dbReference type="NCBI Taxonomy" id="29428"/>
    <lineage>
        <taxon>Bacteria</taxon>
        <taxon>Pseudomonadati</taxon>
        <taxon>Pseudomonadota</taxon>
        <taxon>Alphaproteobacteria</taxon>
        <taxon>Hyphomicrobiales</taxon>
        <taxon>Methylobacteriaceae</taxon>
        <taxon>Methylorubrum</taxon>
    </lineage>
</organism>
<evidence type="ECO:0000313" key="1">
    <source>
        <dbReference type="EMBL" id="MBB5757502.1"/>
    </source>
</evidence>
<dbReference type="RefSeq" id="WP_183569119.1">
    <property type="nucleotide sequence ID" value="NZ_JACHOP010000007.1"/>
</dbReference>